<evidence type="ECO:0000313" key="8">
    <source>
        <dbReference type="EMBL" id="MBU7597532.1"/>
    </source>
</evidence>
<evidence type="ECO:0000259" key="6">
    <source>
        <dbReference type="Pfam" id="PF04892"/>
    </source>
</evidence>
<dbReference type="InterPro" id="IPR053150">
    <property type="entry name" value="Teicoplanin_resist-assoc"/>
</dbReference>
<proteinExistence type="predicted"/>
<dbReference type="EMBL" id="JAELVF020000001">
    <property type="protein sequence ID" value="MBU7597532.1"/>
    <property type="molecule type" value="Genomic_DNA"/>
</dbReference>
<evidence type="ECO:0000256" key="4">
    <source>
        <dbReference type="ARBA" id="ARBA00023136"/>
    </source>
</evidence>
<dbReference type="GO" id="GO:0016020">
    <property type="term" value="C:membrane"/>
    <property type="evidence" value="ECO:0007669"/>
    <property type="project" value="UniProtKB-SubCell"/>
</dbReference>
<feature type="transmembrane region" description="Helical" evidence="5">
    <location>
        <begin position="214"/>
        <end position="238"/>
    </location>
</feature>
<evidence type="ECO:0000256" key="1">
    <source>
        <dbReference type="ARBA" id="ARBA00004141"/>
    </source>
</evidence>
<feature type="transmembrane region" description="Helical" evidence="5">
    <location>
        <begin position="111"/>
        <end position="129"/>
    </location>
</feature>
<feature type="transmembrane region" description="Helical" evidence="5">
    <location>
        <begin position="303"/>
        <end position="322"/>
    </location>
</feature>
<evidence type="ECO:0000256" key="3">
    <source>
        <dbReference type="ARBA" id="ARBA00022989"/>
    </source>
</evidence>
<gene>
    <name evidence="8" type="ORF">JGS22_007820</name>
</gene>
<feature type="transmembrane region" description="Helical" evidence="5">
    <location>
        <begin position="342"/>
        <end position="365"/>
    </location>
</feature>
<feature type="transmembrane region" description="Helical" evidence="5">
    <location>
        <begin position="12"/>
        <end position="32"/>
    </location>
</feature>
<reference evidence="8" key="1">
    <citation type="submission" date="2021-06" db="EMBL/GenBank/DDBJ databases">
        <title>Sequencing of actinobacteria type strains.</title>
        <authorList>
            <person name="Nguyen G.-S."/>
            <person name="Wentzel A."/>
        </authorList>
    </citation>
    <scope>NUCLEOTIDE SEQUENCE</scope>
    <source>
        <strain evidence="8">P38-E01</strain>
    </source>
</reference>
<evidence type="ECO:0000313" key="9">
    <source>
        <dbReference type="Proteomes" id="UP000694501"/>
    </source>
</evidence>
<dbReference type="InterPro" id="IPR006976">
    <property type="entry name" value="VanZ-like"/>
</dbReference>
<dbReference type="PANTHER" id="PTHR36834">
    <property type="entry name" value="MEMBRANE PROTEIN-RELATED"/>
    <property type="match status" value="1"/>
</dbReference>
<dbReference type="Proteomes" id="UP000694501">
    <property type="component" value="Unassembled WGS sequence"/>
</dbReference>
<dbReference type="Pfam" id="PF06271">
    <property type="entry name" value="RDD"/>
    <property type="match status" value="1"/>
</dbReference>
<comment type="caution">
    <text evidence="8">The sequence shown here is derived from an EMBL/GenBank/DDBJ whole genome shotgun (WGS) entry which is preliminary data.</text>
</comment>
<keyword evidence="9" id="KW-1185">Reference proteome</keyword>
<sequence length="414" mass="44686">MVQSYMLPVQTAATVFPLLAVLLFLPSAVVLYRRHGVLSRWRALSLCAFGYYLLTAVCLTLIPLPRLTPDFCRRFAAKADPEWTPGHTFTDIWREAGSDITVKTLVLQNPAVAGALFNLLLLLPLGLFLRYHFRRNLATTVALGFGLSLLFEATQGTALWGAYPCPYRLFDVDDLLTNTAGAALGWFLAGPLLRRLPSIASLDAKALARRPVPLGRRLTALTVDMIGVGAVTLVGLAVGLHQRGLTPAVVLGTPLLVCVCWFGLAPWATGTTPGKRLLRLELVDGAGQRPALWQLLLRSLPHGVLLTPMLAFGALVGVDVLVGRSLVGSLREVRADGVLALLVRVLLTDPSVVLLILAPAALMLLADEPNIRETIAFPLNGNAQDLLMGAPSEVDDARLRELHLSLRKPPPANK</sequence>
<protein>
    <submittedName>
        <fullName evidence="8">VanZ family protein</fullName>
    </submittedName>
</protein>
<feature type="transmembrane region" description="Helical" evidence="5">
    <location>
        <begin position="141"/>
        <end position="163"/>
    </location>
</feature>
<feature type="transmembrane region" description="Helical" evidence="5">
    <location>
        <begin position="44"/>
        <end position="64"/>
    </location>
</feature>
<dbReference type="InterPro" id="IPR010432">
    <property type="entry name" value="RDD"/>
</dbReference>
<dbReference type="Pfam" id="PF04892">
    <property type="entry name" value="VanZ"/>
    <property type="match status" value="1"/>
</dbReference>
<feature type="domain" description="RDD" evidence="7">
    <location>
        <begin position="213"/>
        <end position="312"/>
    </location>
</feature>
<evidence type="ECO:0000256" key="2">
    <source>
        <dbReference type="ARBA" id="ARBA00022692"/>
    </source>
</evidence>
<comment type="subcellular location">
    <subcellularLocation>
        <location evidence="1">Membrane</location>
        <topology evidence="1">Multi-pass membrane protein</topology>
    </subcellularLocation>
</comment>
<feature type="transmembrane region" description="Helical" evidence="5">
    <location>
        <begin position="244"/>
        <end position="269"/>
    </location>
</feature>
<dbReference type="AlphaFoldDB" id="A0A949N524"/>
<dbReference type="PANTHER" id="PTHR36834:SF1">
    <property type="entry name" value="INTEGRAL MEMBRANE PROTEIN"/>
    <property type="match status" value="1"/>
</dbReference>
<evidence type="ECO:0000256" key="5">
    <source>
        <dbReference type="SAM" id="Phobius"/>
    </source>
</evidence>
<feature type="domain" description="VanZ-like" evidence="6">
    <location>
        <begin position="49"/>
        <end position="189"/>
    </location>
</feature>
<keyword evidence="3 5" id="KW-1133">Transmembrane helix</keyword>
<evidence type="ECO:0000259" key="7">
    <source>
        <dbReference type="Pfam" id="PF06271"/>
    </source>
</evidence>
<keyword evidence="2 5" id="KW-0812">Transmembrane</keyword>
<name>A0A949N524_9ACTN</name>
<organism evidence="8 9">
    <name type="scientific">Streptomyces tardus</name>
    <dbReference type="NCBI Taxonomy" id="2780544"/>
    <lineage>
        <taxon>Bacteria</taxon>
        <taxon>Bacillati</taxon>
        <taxon>Actinomycetota</taxon>
        <taxon>Actinomycetes</taxon>
        <taxon>Kitasatosporales</taxon>
        <taxon>Streptomycetaceae</taxon>
        <taxon>Streptomyces</taxon>
    </lineage>
</organism>
<keyword evidence="4 5" id="KW-0472">Membrane</keyword>
<accession>A0A949N524</accession>